<keyword evidence="2" id="KW-1185">Reference proteome</keyword>
<evidence type="ECO:0000313" key="2">
    <source>
        <dbReference type="Proteomes" id="UP000806285"/>
    </source>
</evidence>
<accession>A0ABR9RZE5</accession>
<dbReference type="EMBL" id="JADDIV010000001">
    <property type="protein sequence ID" value="MBE7366600.1"/>
    <property type="molecule type" value="Genomic_DNA"/>
</dbReference>
<reference evidence="1 2" key="1">
    <citation type="submission" date="2020-10" db="EMBL/GenBank/DDBJ databases">
        <title>Ramlibacter sp. HM2 16S ribosomal RNA gene Genome sequencing and assembly.</title>
        <authorList>
            <person name="Kang M."/>
        </authorList>
    </citation>
    <scope>NUCLEOTIDE SEQUENCE [LARGE SCALE GENOMIC DNA]</scope>
    <source>
        <strain evidence="1 2">HM2</strain>
    </source>
</reference>
<name>A0ABR9RZE5_9BURK</name>
<dbReference type="InterPro" id="IPR015946">
    <property type="entry name" value="KH_dom-like_a/b"/>
</dbReference>
<dbReference type="Proteomes" id="UP000806285">
    <property type="component" value="Unassembled WGS sequence"/>
</dbReference>
<gene>
    <name evidence="1" type="ORF">IM787_03370</name>
</gene>
<comment type="caution">
    <text evidence="1">The sequence shown here is derived from an EMBL/GenBank/DDBJ whole genome shotgun (WGS) entry which is preliminary data.</text>
</comment>
<dbReference type="InterPro" id="IPR036102">
    <property type="entry name" value="OsmC/Ohrsf"/>
</dbReference>
<evidence type="ECO:0000313" key="1">
    <source>
        <dbReference type="EMBL" id="MBE7366600.1"/>
    </source>
</evidence>
<protein>
    <submittedName>
        <fullName evidence="1">OsmC family protein</fullName>
    </submittedName>
</protein>
<dbReference type="Gene3D" id="3.30.300.20">
    <property type="match status" value="1"/>
</dbReference>
<dbReference type="RefSeq" id="WP_193675211.1">
    <property type="nucleotide sequence ID" value="NZ_JADDIV010000001.1"/>
</dbReference>
<proteinExistence type="predicted"/>
<dbReference type="SUPFAM" id="SSF82784">
    <property type="entry name" value="OsmC-like"/>
    <property type="match status" value="1"/>
</dbReference>
<dbReference type="InterPro" id="IPR003718">
    <property type="entry name" value="OsmC/Ohr_fam"/>
</dbReference>
<sequence length="132" mass="13925">MQIAAKVVNAPGTHSAVVRTGDKAQELPVAARPSGGSSVNGGEFLMLALATCYCNDLYREAVRLGIELRQVEVEATATFAGVGLAASDVRYRARVDSPAPAAAIERLLRETDAVAEVHNTLRAVVPVRLETP</sequence>
<organism evidence="1 2">
    <name type="scientific">Ramlibacter pallidus</name>
    <dbReference type="NCBI Taxonomy" id="2780087"/>
    <lineage>
        <taxon>Bacteria</taxon>
        <taxon>Pseudomonadati</taxon>
        <taxon>Pseudomonadota</taxon>
        <taxon>Betaproteobacteria</taxon>
        <taxon>Burkholderiales</taxon>
        <taxon>Comamonadaceae</taxon>
        <taxon>Ramlibacter</taxon>
    </lineage>
</organism>
<dbReference type="Pfam" id="PF02566">
    <property type="entry name" value="OsmC"/>
    <property type="match status" value="1"/>
</dbReference>